<dbReference type="Proteomes" id="UP001597301">
    <property type="component" value="Unassembled WGS sequence"/>
</dbReference>
<dbReference type="CDD" id="cd00293">
    <property type="entry name" value="USP-like"/>
    <property type="match status" value="1"/>
</dbReference>
<dbReference type="RefSeq" id="WP_380772632.1">
    <property type="nucleotide sequence ID" value="NZ_JBHUEO010000008.1"/>
</dbReference>
<keyword evidence="4" id="KW-1185">Reference proteome</keyword>
<dbReference type="InterPro" id="IPR006015">
    <property type="entry name" value="Universal_stress_UspA"/>
</dbReference>
<comment type="caution">
    <text evidence="3">The sequence shown here is derived from an EMBL/GenBank/DDBJ whole genome shotgun (WGS) entry which is preliminary data.</text>
</comment>
<dbReference type="InterPro" id="IPR014729">
    <property type="entry name" value="Rossmann-like_a/b/a_fold"/>
</dbReference>
<organism evidence="3 4">
    <name type="scientific">Siminovitchia sediminis</name>
    <dbReference type="NCBI Taxonomy" id="1274353"/>
    <lineage>
        <taxon>Bacteria</taxon>
        <taxon>Bacillati</taxon>
        <taxon>Bacillota</taxon>
        <taxon>Bacilli</taxon>
        <taxon>Bacillales</taxon>
        <taxon>Bacillaceae</taxon>
        <taxon>Siminovitchia</taxon>
    </lineage>
</organism>
<dbReference type="EMBL" id="JBHUEO010000008">
    <property type="protein sequence ID" value="MFD1706069.1"/>
    <property type="molecule type" value="Genomic_DNA"/>
</dbReference>
<comment type="similarity">
    <text evidence="1">Belongs to the universal stress protein A family.</text>
</comment>
<proteinExistence type="inferred from homology"/>
<dbReference type="SUPFAM" id="SSF52402">
    <property type="entry name" value="Adenine nucleotide alpha hydrolases-like"/>
    <property type="match status" value="1"/>
</dbReference>
<name>A0ABW4KDZ3_9BACI</name>
<feature type="domain" description="UspA" evidence="2">
    <location>
        <begin position="1"/>
        <end position="138"/>
    </location>
</feature>
<accession>A0ABW4KDZ3</accession>
<protein>
    <submittedName>
        <fullName evidence="3">Universal stress protein</fullName>
    </submittedName>
</protein>
<sequence>MSNRMLLAIDGSEHSLRAAKEAIKLALLTRSIVDIVLVADFAKTKSEVLHTKNREDLAMIRRKRLRPAEELLEAKGISYQTHILHGDPGPAIVEFANQGDFDMVVIGSRGLNKLQEMVLGSVSHKVMKRVNCPVLIVK</sequence>
<evidence type="ECO:0000313" key="4">
    <source>
        <dbReference type="Proteomes" id="UP001597301"/>
    </source>
</evidence>
<evidence type="ECO:0000313" key="3">
    <source>
        <dbReference type="EMBL" id="MFD1706069.1"/>
    </source>
</evidence>
<dbReference type="PRINTS" id="PR01438">
    <property type="entry name" value="UNVRSLSTRESS"/>
</dbReference>
<reference evidence="4" key="1">
    <citation type="journal article" date="2019" name="Int. J. Syst. Evol. Microbiol.">
        <title>The Global Catalogue of Microorganisms (GCM) 10K type strain sequencing project: providing services to taxonomists for standard genome sequencing and annotation.</title>
        <authorList>
            <consortium name="The Broad Institute Genomics Platform"/>
            <consortium name="The Broad Institute Genome Sequencing Center for Infectious Disease"/>
            <person name="Wu L."/>
            <person name="Ma J."/>
        </authorList>
    </citation>
    <scope>NUCLEOTIDE SEQUENCE [LARGE SCALE GENOMIC DNA]</scope>
    <source>
        <strain evidence="4">CGMCC 1.12295</strain>
    </source>
</reference>
<dbReference type="Gene3D" id="3.40.50.620">
    <property type="entry name" value="HUPs"/>
    <property type="match status" value="1"/>
</dbReference>
<evidence type="ECO:0000259" key="2">
    <source>
        <dbReference type="Pfam" id="PF00582"/>
    </source>
</evidence>
<dbReference type="PANTHER" id="PTHR46268">
    <property type="entry name" value="STRESS RESPONSE PROTEIN NHAX"/>
    <property type="match status" value="1"/>
</dbReference>
<dbReference type="Pfam" id="PF00582">
    <property type="entry name" value="Usp"/>
    <property type="match status" value="1"/>
</dbReference>
<dbReference type="InterPro" id="IPR006016">
    <property type="entry name" value="UspA"/>
</dbReference>
<dbReference type="PANTHER" id="PTHR46268:SF6">
    <property type="entry name" value="UNIVERSAL STRESS PROTEIN UP12"/>
    <property type="match status" value="1"/>
</dbReference>
<evidence type="ECO:0000256" key="1">
    <source>
        <dbReference type="ARBA" id="ARBA00008791"/>
    </source>
</evidence>
<gene>
    <name evidence="3" type="ORF">ACFSCZ_04775</name>
</gene>